<dbReference type="InterPro" id="IPR033880">
    <property type="entry name" value="SPFH_YdjI"/>
</dbReference>
<evidence type="ECO:0000259" key="2">
    <source>
        <dbReference type="Pfam" id="PF13421"/>
    </source>
</evidence>
<dbReference type="InterPro" id="IPR036013">
    <property type="entry name" value="Band_7/SPFH_dom_sf"/>
</dbReference>
<feature type="domain" description="DZANK-type" evidence="1">
    <location>
        <begin position="307"/>
        <end position="353"/>
    </location>
</feature>
<keyword evidence="3" id="KW-0378">Hydrolase</keyword>
<organism evidence="3 4">
    <name type="scientific">Sporosarcina limicola</name>
    <dbReference type="NCBI Taxonomy" id="34101"/>
    <lineage>
        <taxon>Bacteria</taxon>
        <taxon>Bacillati</taxon>
        <taxon>Bacillota</taxon>
        <taxon>Bacilli</taxon>
        <taxon>Bacillales</taxon>
        <taxon>Caryophanaceae</taxon>
        <taxon>Sporosarcina</taxon>
    </lineage>
</organism>
<dbReference type="PANTHER" id="PTHR37826">
    <property type="entry name" value="FLOTILLIN BAND_7_5 DOMAIN PROTEIN"/>
    <property type="match status" value="1"/>
</dbReference>
<evidence type="ECO:0000313" key="3">
    <source>
        <dbReference type="EMBL" id="MBE1553854.1"/>
    </source>
</evidence>
<sequence length="383" mass="42256">MGLFGFLKSQFIEVIEWTDSDMNTMVYRFPVQNNEIKMGAELTVRESQMAIFVNEGEIADVFGPGRHQLYTQNMPILTKLKSWKHGFNSPFKAEVYFVNTKQFINQKWGTSNPIMMRDPEFGIIRLRGYGIYSYRVSEPTVFLKELFGTNASYDTSNIEEQLKKMIVSGLTDLFAESKIAALDLAMHYDELSEKGKEKMQQRFSAFGFEMTSLYIENLSLPKEVEEAMDKRTSMGVIGDLGQYQQYQAAEALRDAARNESGGLAGAGAGLGAGAALGGVMANAFSGNQQQQANTPPPSISQTEKISCPHCQAPNTLGTKFCGDCGKSIQMKKVPCIGCQAELNEDAKFCGECGTKQDAEKTCAKCEKKNAPNAKFCGDCGENL</sequence>
<dbReference type="CDD" id="cd03408">
    <property type="entry name" value="SPFH_like_u1"/>
    <property type="match status" value="1"/>
</dbReference>
<accession>A0A927MLR4</accession>
<protein>
    <submittedName>
        <fullName evidence="3">Membrane protease subunit (Stomatin/prohibitin family)</fullName>
    </submittedName>
</protein>
<evidence type="ECO:0000259" key="1">
    <source>
        <dbReference type="Pfam" id="PF12773"/>
    </source>
</evidence>
<dbReference type="AlphaFoldDB" id="A0A927MLR4"/>
<dbReference type="Pfam" id="PF13421">
    <property type="entry name" value="Band_7_1"/>
    <property type="match status" value="1"/>
</dbReference>
<feature type="domain" description="SPFH" evidence="2">
    <location>
        <begin position="26"/>
        <end position="236"/>
    </location>
</feature>
<dbReference type="RefSeq" id="WP_192597656.1">
    <property type="nucleotide sequence ID" value="NZ_JADBEL010000003.1"/>
</dbReference>
<comment type="caution">
    <text evidence="3">The sequence shown here is derived from an EMBL/GenBank/DDBJ whole genome shotgun (WGS) entry which is preliminary data.</text>
</comment>
<reference evidence="3" key="1">
    <citation type="submission" date="2020-10" db="EMBL/GenBank/DDBJ databases">
        <title>Genomic Encyclopedia of Type Strains, Phase IV (KMG-IV): sequencing the most valuable type-strain genomes for metagenomic binning, comparative biology and taxonomic classification.</title>
        <authorList>
            <person name="Goeker M."/>
        </authorList>
    </citation>
    <scope>NUCLEOTIDE SEQUENCE</scope>
    <source>
        <strain evidence="3">DSM 13886</strain>
    </source>
</reference>
<dbReference type="InterPro" id="IPR025874">
    <property type="entry name" value="DZR"/>
</dbReference>
<evidence type="ECO:0000313" key="4">
    <source>
        <dbReference type="Proteomes" id="UP000658225"/>
    </source>
</evidence>
<dbReference type="EMBL" id="JADBEL010000003">
    <property type="protein sequence ID" value="MBE1553854.1"/>
    <property type="molecule type" value="Genomic_DNA"/>
</dbReference>
<gene>
    <name evidence="3" type="ORF">H4683_000928</name>
</gene>
<name>A0A927MLR4_9BACL</name>
<keyword evidence="3" id="KW-0645">Protease</keyword>
<dbReference type="Proteomes" id="UP000658225">
    <property type="component" value="Unassembled WGS sequence"/>
</dbReference>
<dbReference type="SUPFAM" id="SSF117892">
    <property type="entry name" value="Band 7/SPFH domain"/>
    <property type="match status" value="1"/>
</dbReference>
<proteinExistence type="predicted"/>
<dbReference type="Pfam" id="PF12773">
    <property type="entry name" value="DZR"/>
    <property type="match status" value="1"/>
</dbReference>
<dbReference type="GO" id="GO:0008233">
    <property type="term" value="F:peptidase activity"/>
    <property type="evidence" value="ECO:0007669"/>
    <property type="project" value="UniProtKB-KW"/>
</dbReference>
<dbReference type="PANTHER" id="PTHR37826:SF2">
    <property type="entry name" value="ZINC-RIBBON DOMAIN-CONTAINING PROTEIN"/>
    <property type="match status" value="1"/>
</dbReference>
<keyword evidence="4" id="KW-1185">Reference proteome</keyword>
<dbReference type="Gene3D" id="3.30.479.30">
    <property type="entry name" value="Band 7 domain"/>
    <property type="match status" value="1"/>
</dbReference>
<dbReference type="GO" id="GO:0006508">
    <property type="term" value="P:proteolysis"/>
    <property type="evidence" value="ECO:0007669"/>
    <property type="project" value="UniProtKB-KW"/>
</dbReference>